<feature type="transmembrane region" description="Helical" evidence="1">
    <location>
        <begin position="6"/>
        <end position="27"/>
    </location>
</feature>
<evidence type="ECO:0000313" key="2">
    <source>
        <dbReference type="EMBL" id="WTU76039.1"/>
    </source>
</evidence>
<evidence type="ECO:0000256" key="1">
    <source>
        <dbReference type="SAM" id="Phobius"/>
    </source>
</evidence>
<keyword evidence="1" id="KW-0472">Membrane</keyword>
<proteinExistence type="predicted"/>
<reference evidence="2" key="1">
    <citation type="submission" date="2022-10" db="EMBL/GenBank/DDBJ databases">
        <title>The complete genomes of actinobacterial strains from the NBC collection.</title>
        <authorList>
            <person name="Joergensen T.S."/>
            <person name="Alvarez Arevalo M."/>
            <person name="Sterndorff E.B."/>
            <person name="Faurdal D."/>
            <person name="Vuksanovic O."/>
            <person name="Mourched A.-S."/>
            <person name="Charusanti P."/>
            <person name="Shaw S."/>
            <person name="Blin K."/>
            <person name="Weber T."/>
        </authorList>
    </citation>
    <scope>NUCLEOTIDE SEQUENCE</scope>
    <source>
        <strain evidence="2">NBC_00049</strain>
    </source>
</reference>
<dbReference type="EMBL" id="CP108264">
    <property type="protein sequence ID" value="WTU76039.1"/>
    <property type="molecule type" value="Genomic_DNA"/>
</dbReference>
<sequence length="152" mass="15585">MAHMLLILFLFLAGLLSAVGLIGYGLATVGREWRRGLTALLGAVAAACYAWGVLHVAGAVLGAEDGGTDSTPLRPCRTPGQEERASQVVDYSVDYVPLRFVCETADGGSYAAERVPGYVNPAVAVLALGAAGAGAAARKRSRERGAAQEPAG</sequence>
<accession>A0AAU2JT91</accession>
<feature type="transmembrane region" description="Helical" evidence="1">
    <location>
        <begin position="39"/>
        <end position="63"/>
    </location>
</feature>
<name>A0AAU2JT91_9ACTN</name>
<organism evidence="2">
    <name type="scientific">Streptomyces sp. NBC_00049</name>
    <dbReference type="NCBI Taxonomy" id="2903617"/>
    <lineage>
        <taxon>Bacteria</taxon>
        <taxon>Bacillati</taxon>
        <taxon>Actinomycetota</taxon>
        <taxon>Actinomycetes</taxon>
        <taxon>Kitasatosporales</taxon>
        <taxon>Streptomycetaceae</taxon>
        <taxon>Streptomyces</taxon>
    </lineage>
</organism>
<protein>
    <recommendedName>
        <fullName evidence="3">Integral membrane protein</fullName>
    </recommendedName>
</protein>
<gene>
    <name evidence="2" type="ORF">OG327_23405</name>
</gene>
<evidence type="ECO:0008006" key="3">
    <source>
        <dbReference type="Google" id="ProtNLM"/>
    </source>
</evidence>
<dbReference type="AlphaFoldDB" id="A0AAU2JT91"/>
<keyword evidence="1" id="KW-0812">Transmembrane</keyword>
<keyword evidence="1" id="KW-1133">Transmembrane helix</keyword>
<feature type="transmembrane region" description="Helical" evidence="1">
    <location>
        <begin position="118"/>
        <end position="137"/>
    </location>
</feature>